<dbReference type="PROSITE" id="PS50102">
    <property type="entry name" value="RRM"/>
    <property type="match status" value="1"/>
</dbReference>
<dbReference type="CDD" id="cd12276">
    <property type="entry name" value="RRM2_MEI2_EAR1_like"/>
    <property type="match status" value="1"/>
</dbReference>
<accession>A0AA39K7C3</accession>
<dbReference type="SUPFAM" id="SSF54928">
    <property type="entry name" value="RNA-binding domain, RBD"/>
    <property type="match status" value="1"/>
</dbReference>
<feature type="compositionally biased region" description="Basic and acidic residues" evidence="3">
    <location>
        <begin position="142"/>
        <end position="151"/>
    </location>
</feature>
<evidence type="ECO:0000256" key="1">
    <source>
        <dbReference type="ARBA" id="ARBA00022884"/>
    </source>
</evidence>
<proteinExistence type="predicted"/>
<feature type="compositionally biased region" description="Basic and acidic residues" evidence="3">
    <location>
        <begin position="353"/>
        <end position="374"/>
    </location>
</feature>
<feature type="domain" description="RRM" evidence="4">
    <location>
        <begin position="152"/>
        <end position="233"/>
    </location>
</feature>
<dbReference type="EMBL" id="JAUEPT010000001">
    <property type="protein sequence ID" value="KAK0455845.1"/>
    <property type="molecule type" value="Genomic_DNA"/>
</dbReference>
<feature type="compositionally biased region" description="Pro residues" evidence="3">
    <location>
        <begin position="446"/>
        <end position="470"/>
    </location>
</feature>
<dbReference type="Gene3D" id="3.30.70.330">
    <property type="match status" value="1"/>
</dbReference>
<dbReference type="AlphaFoldDB" id="A0AA39K7C3"/>
<name>A0AA39K7C3_9AGAR</name>
<dbReference type="InterPro" id="IPR012677">
    <property type="entry name" value="Nucleotide-bd_a/b_plait_sf"/>
</dbReference>
<feature type="compositionally biased region" description="Polar residues" evidence="3">
    <location>
        <begin position="404"/>
        <end position="413"/>
    </location>
</feature>
<protein>
    <recommendedName>
        <fullName evidence="4">RRM domain-containing protein</fullName>
    </recommendedName>
</protein>
<evidence type="ECO:0000313" key="6">
    <source>
        <dbReference type="Proteomes" id="UP001175226"/>
    </source>
</evidence>
<keyword evidence="1 2" id="KW-0694">RNA-binding</keyword>
<sequence>MNRHHPYGDSPMGRRGGSPPGPGPERSHRFSDYRGGPPGRGRGYGRGRGSGSGPGGGGGYGSYDNMNYAAYDQPPPQGDMGYGSYGNTPQDPYYQSNYDAGPSAPYPAAPAAGYNQGYPKYEDAPGAFEDDAYGRGRRPPPPRKERDDKVHDSIIEERIQRERPCRTFTETNSNDVRRSFEEHGDIKTFFDLISTRGMVFVSYYDLRAAERARERLQGSEISGRPIDVHYSLPRDDNAKDAKNNEMQGCLQVTLRSSPSGQPIDDNEVRRKFQQFGDVKSVRPVGERIDSRYVEFYDTRACDEAYDRLRHQGLQDGVMDIVFAWDASSDGPHGGGGGGRDGARDQWDEGTGDYGRDRDRGGRGGGARYDDDHHGGRGGGRGGYNDRYEGHRGGGGGGGYGPPQAYTNGSSSYNDAPPPPPPVSDDRLEQARKVQQLLAALKQPAGSTPPPATNRPVPPPSNMPALPPPPMQQQHSSGPDPGFYPPPPSAVAAAPPAASYLPPPSQPAGSIPPPAANPLSSLPPNVLALLQSAQQQAQVQAQTPPPTGGGAPPYGMPPPGAMMPTAQSAAASANASYQQLMSYLRSRHVV</sequence>
<dbReference type="Proteomes" id="UP001175226">
    <property type="component" value="Unassembled WGS sequence"/>
</dbReference>
<comment type="caution">
    <text evidence="5">The sequence shown here is derived from an EMBL/GenBank/DDBJ whole genome shotgun (WGS) entry which is preliminary data.</text>
</comment>
<dbReference type="PANTHER" id="PTHR23189">
    <property type="entry name" value="RNA RECOGNITION MOTIF-CONTAINING"/>
    <property type="match status" value="1"/>
</dbReference>
<dbReference type="GO" id="GO:0003723">
    <property type="term" value="F:RNA binding"/>
    <property type="evidence" value="ECO:0007669"/>
    <property type="project" value="UniProtKB-UniRule"/>
</dbReference>
<dbReference type="Pfam" id="PF00076">
    <property type="entry name" value="RRM_1"/>
    <property type="match status" value="1"/>
</dbReference>
<gene>
    <name evidence="5" type="ORF">EV421DRAFT_1749015</name>
</gene>
<feature type="compositionally biased region" description="Low complexity" evidence="3">
    <location>
        <begin position="489"/>
        <end position="499"/>
    </location>
</feature>
<evidence type="ECO:0000256" key="2">
    <source>
        <dbReference type="PROSITE-ProRule" id="PRU00176"/>
    </source>
</evidence>
<feature type="region of interest" description="Disordered" evidence="3">
    <location>
        <begin position="1"/>
        <end position="151"/>
    </location>
</feature>
<feature type="compositionally biased region" description="Polar residues" evidence="3">
    <location>
        <begin position="85"/>
        <end position="98"/>
    </location>
</feature>
<feature type="compositionally biased region" description="Low complexity" evidence="3">
    <location>
        <begin position="561"/>
        <end position="574"/>
    </location>
</feature>
<feature type="compositionally biased region" description="Low complexity" evidence="3">
    <location>
        <begin position="532"/>
        <end position="541"/>
    </location>
</feature>
<feature type="compositionally biased region" description="Gly residues" evidence="3">
    <location>
        <begin position="36"/>
        <end position="61"/>
    </location>
</feature>
<dbReference type="InterPro" id="IPR035979">
    <property type="entry name" value="RBD_domain_sf"/>
</dbReference>
<feature type="region of interest" description="Disordered" evidence="3">
    <location>
        <begin position="328"/>
        <end position="574"/>
    </location>
</feature>
<evidence type="ECO:0000313" key="5">
    <source>
        <dbReference type="EMBL" id="KAK0455845.1"/>
    </source>
</evidence>
<evidence type="ECO:0000256" key="3">
    <source>
        <dbReference type="SAM" id="MobiDB-lite"/>
    </source>
</evidence>
<reference evidence="5" key="1">
    <citation type="submission" date="2023-06" db="EMBL/GenBank/DDBJ databases">
        <authorList>
            <consortium name="Lawrence Berkeley National Laboratory"/>
            <person name="Ahrendt S."/>
            <person name="Sahu N."/>
            <person name="Indic B."/>
            <person name="Wong-Bajracharya J."/>
            <person name="Merenyi Z."/>
            <person name="Ke H.-M."/>
            <person name="Monk M."/>
            <person name="Kocsube S."/>
            <person name="Drula E."/>
            <person name="Lipzen A."/>
            <person name="Balint B."/>
            <person name="Henrissat B."/>
            <person name="Andreopoulos B."/>
            <person name="Martin F.M."/>
            <person name="Harder C.B."/>
            <person name="Rigling D."/>
            <person name="Ford K.L."/>
            <person name="Foster G.D."/>
            <person name="Pangilinan J."/>
            <person name="Papanicolaou A."/>
            <person name="Barry K."/>
            <person name="LaButti K."/>
            <person name="Viragh M."/>
            <person name="Koriabine M."/>
            <person name="Yan M."/>
            <person name="Riley R."/>
            <person name="Champramary S."/>
            <person name="Plett K.L."/>
            <person name="Tsai I.J."/>
            <person name="Slot J."/>
            <person name="Sipos G."/>
            <person name="Plett J."/>
            <person name="Nagy L.G."/>
            <person name="Grigoriev I.V."/>
        </authorList>
    </citation>
    <scope>NUCLEOTIDE SEQUENCE</scope>
    <source>
        <strain evidence="5">FPL87.14</strain>
    </source>
</reference>
<evidence type="ECO:0000259" key="4">
    <source>
        <dbReference type="PROSITE" id="PS50102"/>
    </source>
</evidence>
<feature type="compositionally biased region" description="Low complexity" evidence="3">
    <location>
        <begin position="109"/>
        <end position="119"/>
    </location>
</feature>
<dbReference type="InterPro" id="IPR000504">
    <property type="entry name" value="RRM_dom"/>
</dbReference>
<feature type="compositionally biased region" description="Pro residues" evidence="3">
    <location>
        <begin position="500"/>
        <end position="515"/>
    </location>
</feature>
<keyword evidence="6" id="KW-1185">Reference proteome</keyword>
<feature type="non-terminal residue" evidence="5">
    <location>
        <position position="589"/>
    </location>
</feature>
<organism evidence="5 6">
    <name type="scientific">Armillaria borealis</name>
    <dbReference type="NCBI Taxonomy" id="47425"/>
    <lineage>
        <taxon>Eukaryota</taxon>
        <taxon>Fungi</taxon>
        <taxon>Dikarya</taxon>
        <taxon>Basidiomycota</taxon>
        <taxon>Agaricomycotina</taxon>
        <taxon>Agaricomycetes</taxon>
        <taxon>Agaricomycetidae</taxon>
        <taxon>Agaricales</taxon>
        <taxon>Marasmiineae</taxon>
        <taxon>Physalacriaceae</taxon>
        <taxon>Armillaria</taxon>
    </lineage>
</organism>